<keyword evidence="1" id="KW-0472">Membrane</keyword>
<keyword evidence="3" id="KW-1185">Reference proteome</keyword>
<keyword evidence="1" id="KW-0812">Transmembrane</keyword>
<evidence type="ECO:0000313" key="2">
    <source>
        <dbReference type="EMBL" id="MCI49621.1"/>
    </source>
</evidence>
<dbReference type="AlphaFoldDB" id="A0A392SL74"/>
<accession>A0A392SL74</accession>
<dbReference type="Proteomes" id="UP000265520">
    <property type="component" value="Unassembled WGS sequence"/>
</dbReference>
<organism evidence="2 3">
    <name type="scientific">Trifolium medium</name>
    <dbReference type="NCBI Taxonomy" id="97028"/>
    <lineage>
        <taxon>Eukaryota</taxon>
        <taxon>Viridiplantae</taxon>
        <taxon>Streptophyta</taxon>
        <taxon>Embryophyta</taxon>
        <taxon>Tracheophyta</taxon>
        <taxon>Spermatophyta</taxon>
        <taxon>Magnoliopsida</taxon>
        <taxon>eudicotyledons</taxon>
        <taxon>Gunneridae</taxon>
        <taxon>Pentapetalae</taxon>
        <taxon>rosids</taxon>
        <taxon>fabids</taxon>
        <taxon>Fabales</taxon>
        <taxon>Fabaceae</taxon>
        <taxon>Papilionoideae</taxon>
        <taxon>50 kb inversion clade</taxon>
        <taxon>NPAAA clade</taxon>
        <taxon>Hologalegina</taxon>
        <taxon>IRL clade</taxon>
        <taxon>Trifolieae</taxon>
        <taxon>Trifolium</taxon>
    </lineage>
</organism>
<evidence type="ECO:0000313" key="3">
    <source>
        <dbReference type="Proteomes" id="UP000265520"/>
    </source>
</evidence>
<keyword evidence="1" id="KW-1133">Transmembrane helix</keyword>
<feature type="transmembrane region" description="Helical" evidence="1">
    <location>
        <begin position="37"/>
        <end position="59"/>
    </location>
</feature>
<protein>
    <submittedName>
        <fullName evidence="2">Uncharacterized protein</fullName>
    </submittedName>
</protein>
<proteinExistence type="predicted"/>
<reference evidence="2 3" key="1">
    <citation type="journal article" date="2018" name="Front. Plant Sci.">
        <title>Red Clover (Trifolium pratense) and Zigzag Clover (T. medium) - A Picture of Genomic Similarities and Differences.</title>
        <authorList>
            <person name="Dluhosova J."/>
            <person name="Istvanek J."/>
            <person name="Nedelnik J."/>
            <person name="Repkova J."/>
        </authorList>
    </citation>
    <scope>NUCLEOTIDE SEQUENCE [LARGE SCALE GENOMIC DNA]</scope>
    <source>
        <strain evidence="3">cv. 10/8</strain>
        <tissue evidence="2">Leaf</tissue>
    </source>
</reference>
<dbReference type="EMBL" id="LXQA010403943">
    <property type="protein sequence ID" value="MCI49621.1"/>
    <property type="molecule type" value="Genomic_DNA"/>
</dbReference>
<sequence>MVSSSSASVLIRMTTATLVVVESGVFRVPSSSSSVSVVPVVAVTLAIRILFSFGLTGWVPLLTRQLLPFVFTLALVRVPC</sequence>
<evidence type="ECO:0000256" key="1">
    <source>
        <dbReference type="SAM" id="Phobius"/>
    </source>
</evidence>
<name>A0A392SL74_9FABA</name>
<comment type="caution">
    <text evidence="2">The sequence shown here is derived from an EMBL/GenBank/DDBJ whole genome shotgun (WGS) entry which is preliminary data.</text>
</comment>